<evidence type="ECO:0000256" key="3">
    <source>
        <dbReference type="ARBA" id="ARBA00022692"/>
    </source>
</evidence>
<dbReference type="Proteomes" id="UP001232445">
    <property type="component" value="Unassembled WGS sequence"/>
</dbReference>
<dbReference type="RefSeq" id="WP_307339384.1">
    <property type="nucleotide sequence ID" value="NZ_JAUSUQ010000007.1"/>
</dbReference>
<accession>A0ABU0CSN2</accession>
<dbReference type="InterPro" id="IPR010227">
    <property type="entry name" value="NADH_Q_OxRdtase_chainM/4"/>
</dbReference>
<evidence type="ECO:0000313" key="9">
    <source>
        <dbReference type="EMBL" id="MDQ0339433.1"/>
    </source>
</evidence>
<evidence type="ECO:0000256" key="2">
    <source>
        <dbReference type="ARBA" id="ARBA00009025"/>
    </source>
</evidence>
<feature type="transmembrane region" description="Helical" evidence="7">
    <location>
        <begin position="30"/>
        <end position="53"/>
    </location>
</feature>
<feature type="transmembrane region" description="Helical" evidence="7">
    <location>
        <begin position="120"/>
        <end position="138"/>
    </location>
</feature>
<evidence type="ECO:0000256" key="1">
    <source>
        <dbReference type="ARBA" id="ARBA00004651"/>
    </source>
</evidence>
<dbReference type="Pfam" id="PF00361">
    <property type="entry name" value="Proton_antipo_M"/>
    <property type="match status" value="1"/>
</dbReference>
<keyword evidence="3 6" id="KW-0812">Transmembrane</keyword>
<feature type="transmembrane region" description="Helical" evidence="7">
    <location>
        <begin position="144"/>
        <end position="164"/>
    </location>
</feature>
<feature type="transmembrane region" description="Helical" evidence="7">
    <location>
        <begin position="93"/>
        <end position="113"/>
    </location>
</feature>
<protein>
    <submittedName>
        <fullName evidence="9">NADH-quinone oxidoreductase subunit M</fullName>
    </submittedName>
</protein>
<dbReference type="EMBL" id="JAUSUQ010000007">
    <property type="protein sequence ID" value="MDQ0339433.1"/>
    <property type="molecule type" value="Genomic_DNA"/>
</dbReference>
<proteinExistence type="inferred from homology"/>
<comment type="subcellular location">
    <subcellularLocation>
        <location evidence="1">Cell membrane</location>
        <topology evidence="1">Multi-pass membrane protein</topology>
    </subcellularLocation>
    <subcellularLocation>
        <location evidence="6">Membrane</location>
        <topology evidence="6">Multi-pass membrane protein</topology>
    </subcellularLocation>
</comment>
<feature type="transmembrane region" description="Helical" evidence="7">
    <location>
        <begin position="414"/>
        <end position="438"/>
    </location>
</feature>
<feature type="transmembrane region" description="Helical" evidence="7">
    <location>
        <begin position="171"/>
        <end position="191"/>
    </location>
</feature>
<evidence type="ECO:0000313" key="10">
    <source>
        <dbReference type="Proteomes" id="UP001232445"/>
    </source>
</evidence>
<feature type="domain" description="NADH:quinone oxidoreductase/Mrp antiporter transmembrane" evidence="8">
    <location>
        <begin position="137"/>
        <end position="428"/>
    </location>
</feature>
<comment type="similarity">
    <text evidence="2">Belongs to the complex I subunit 4 family.</text>
</comment>
<evidence type="ECO:0000256" key="7">
    <source>
        <dbReference type="SAM" id="Phobius"/>
    </source>
</evidence>
<organism evidence="9 10">
    <name type="scientific">Caldalkalibacillus uzonensis</name>
    <dbReference type="NCBI Taxonomy" id="353224"/>
    <lineage>
        <taxon>Bacteria</taxon>
        <taxon>Bacillati</taxon>
        <taxon>Bacillota</taxon>
        <taxon>Bacilli</taxon>
        <taxon>Bacillales</taxon>
        <taxon>Bacillaceae</taxon>
        <taxon>Caldalkalibacillus</taxon>
    </lineage>
</organism>
<reference evidence="9 10" key="1">
    <citation type="submission" date="2023-07" db="EMBL/GenBank/DDBJ databases">
        <title>Genomic Encyclopedia of Type Strains, Phase IV (KMG-IV): sequencing the most valuable type-strain genomes for metagenomic binning, comparative biology and taxonomic classification.</title>
        <authorList>
            <person name="Goeker M."/>
        </authorList>
    </citation>
    <scope>NUCLEOTIDE SEQUENCE [LARGE SCALE GENOMIC DNA]</scope>
    <source>
        <strain evidence="9 10">DSM 17740</strain>
    </source>
</reference>
<dbReference type="PANTHER" id="PTHR43507:SF1">
    <property type="entry name" value="NADH-UBIQUINONE OXIDOREDUCTASE CHAIN 4"/>
    <property type="match status" value="1"/>
</dbReference>
<keyword evidence="4 7" id="KW-1133">Transmembrane helix</keyword>
<feature type="transmembrane region" description="Helical" evidence="7">
    <location>
        <begin position="283"/>
        <end position="303"/>
    </location>
</feature>
<dbReference type="NCBIfam" id="TIGR01972">
    <property type="entry name" value="NDH_I_M"/>
    <property type="match status" value="1"/>
</dbReference>
<sequence>MENMLLTWLVFSPLLGIVFLLFVNRENEGLIKTIGIMGTLIPLALSLILLSFFDFNQEGYQLTHSVPWIQFSLPGIGQMLQINYELGVDGMSVAFMVLTTVISTLAAVGSLYIKQRWKEYFILFFLLMTGMLGVFASMNLFLFFIFFELTIIPMFFLIGIWGYVERERAAYHFLLYNGIGSAVMLVAFVVLFMNLGTLHIPTLSEWLASPFIPQGFASGLFLALLFAFGVKLPVFPLHSWMLKVHVQAPPAIVMIHSGVLLKLGAYGLIRLNMGLFPAQVEQFAYFIALLGVINILYGAVLAFRQKDLKLVMAYSSVSHMGIVLLGIAAMNYSGLQGAIFQSVSHGLISALLFFIIAAIYERTNTSMIPELGGLAKNMPVICGAFLAAGMANLGLPGMSGFISEFLAFVGIFNTYPALAAVGVLGIILTAVYVLRAVLSTTFGPAKEQWAELKDVRGFEYVPITVLLGLIILIGVYPGLLGETIHFSVETIVHGLMARIGG</sequence>
<dbReference type="PANTHER" id="PTHR43507">
    <property type="entry name" value="NADH-UBIQUINONE OXIDOREDUCTASE CHAIN 4"/>
    <property type="match status" value="1"/>
</dbReference>
<feature type="transmembrane region" description="Helical" evidence="7">
    <location>
        <begin position="310"/>
        <end position="332"/>
    </location>
</feature>
<feature type="transmembrane region" description="Helical" evidence="7">
    <location>
        <begin position="211"/>
        <end position="230"/>
    </location>
</feature>
<keyword evidence="10" id="KW-1185">Reference proteome</keyword>
<keyword evidence="5 7" id="KW-0472">Membrane</keyword>
<feature type="transmembrane region" description="Helical" evidence="7">
    <location>
        <begin position="6"/>
        <end position="23"/>
    </location>
</feature>
<evidence type="ECO:0000256" key="5">
    <source>
        <dbReference type="ARBA" id="ARBA00023136"/>
    </source>
</evidence>
<feature type="transmembrane region" description="Helical" evidence="7">
    <location>
        <begin position="380"/>
        <end position="402"/>
    </location>
</feature>
<feature type="transmembrane region" description="Helical" evidence="7">
    <location>
        <begin position="338"/>
        <end position="360"/>
    </location>
</feature>
<dbReference type="PRINTS" id="PR01437">
    <property type="entry name" value="NUOXDRDTASE4"/>
</dbReference>
<gene>
    <name evidence="9" type="ORF">J2S00_002220</name>
</gene>
<evidence type="ECO:0000256" key="4">
    <source>
        <dbReference type="ARBA" id="ARBA00022989"/>
    </source>
</evidence>
<dbReference type="InterPro" id="IPR003918">
    <property type="entry name" value="NADH_UbQ_OxRdtase"/>
</dbReference>
<feature type="transmembrane region" description="Helical" evidence="7">
    <location>
        <begin position="251"/>
        <end position="271"/>
    </location>
</feature>
<evidence type="ECO:0000259" key="8">
    <source>
        <dbReference type="Pfam" id="PF00361"/>
    </source>
</evidence>
<name>A0ABU0CSN2_9BACI</name>
<feature type="transmembrane region" description="Helical" evidence="7">
    <location>
        <begin position="458"/>
        <end position="479"/>
    </location>
</feature>
<evidence type="ECO:0000256" key="6">
    <source>
        <dbReference type="RuleBase" id="RU000320"/>
    </source>
</evidence>
<dbReference type="InterPro" id="IPR001750">
    <property type="entry name" value="ND/Mrp_TM"/>
</dbReference>
<comment type="caution">
    <text evidence="9">The sequence shown here is derived from an EMBL/GenBank/DDBJ whole genome shotgun (WGS) entry which is preliminary data.</text>
</comment>